<dbReference type="Gene3D" id="1.10.10.10">
    <property type="entry name" value="Winged helix-like DNA-binding domain superfamily/Winged helix DNA-binding domain"/>
    <property type="match status" value="1"/>
</dbReference>
<feature type="compositionally biased region" description="Low complexity" evidence="1">
    <location>
        <begin position="14"/>
        <end position="23"/>
    </location>
</feature>
<sequence length="284" mass="31258">MGNLVAKSAEEKAATSTTTPSPSVDRLTLLAERIQDNTRVLVEDLKARGLRAPSYEADGCADFPAGPAGAGSDTETRRARQEVLALTKELRDLVLGPREGLKVMALDIVNYIPLHAIYTFQIAKAVPLTGSIAYQHLSRRIHALSGHEMPATDLRRLLRLAMANNLFCEPEIGQVAHNCTSRVLLEDEAVASWVGMYMEDLFLPIGKTVAAMQRWPGSEELTETAVNMAYGHQITFFDHIQSDVSRAKRYDLAMRAHGSREGFDVVHTVQSYPWAKLGKATVVD</sequence>
<evidence type="ECO:0000256" key="1">
    <source>
        <dbReference type="SAM" id="MobiDB-lite"/>
    </source>
</evidence>
<accession>A0A9P7N263</accession>
<name>A0A9P7N263_9HYPO</name>
<comment type="caution">
    <text evidence="2">The sequence shown here is derived from an EMBL/GenBank/DDBJ whole genome shotgun (WGS) entry which is preliminary data.</text>
</comment>
<evidence type="ECO:0000313" key="2">
    <source>
        <dbReference type="EMBL" id="KAG5985554.1"/>
    </source>
</evidence>
<keyword evidence="3" id="KW-1185">Reference proteome</keyword>
<dbReference type="EMBL" id="SRPW01004056">
    <property type="protein sequence ID" value="KAG5985554.1"/>
    <property type="molecule type" value="Genomic_DNA"/>
</dbReference>
<dbReference type="OrthoDB" id="1606438at2759"/>
<evidence type="ECO:0000313" key="3">
    <source>
        <dbReference type="Proteomes" id="UP000748025"/>
    </source>
</evidence>
<dbReference type="PANTHER" id="PTHR43712:SF5">
    <property type="entry name" value="O-METHYLTRANSFERASE ASQN-RELATED"/>
    <property type="match status" value="1"/>
</dbReference>
<dbReference type="InterPro" id="IPR036388">
    <property type="entry name" value="WH-like_DNA-bd_sf"/>
</dbReference>
<proteinExistence type="predicted"/>
<dbReference type="PANTHER" id="PTHR43712">
    <property type="entry name" value="PUTATIVE (AFU_ORTHOLOGUE AFUA_4G14580)-RELATED"/>
    <property type="match status" value="1"/>
</dbReference>
<feature type="non-terminal residue" evidence="2">
    <location>
        <position position="284"/>
    </location>
</feature>
<dbReference type="Gene3D" id="3.40.50.150">
    <property type="entry name" value="Vaccinia Virus protein VP39"/>
    <property type="match status" value="1"/>
</dbReference>
<dbReference type="Proteomes" id="UP000748025">
    <property type="component" value="Unassembled WGS sequence"/>
</dbReference>
<dbReference type="InterPro" id="IPR029063">
    <property type="entry name" value="SAM-dependent_MTases_sf"/>
</dbReference>
<gene>
    <name evidence="2" type="ORF">E4U43_006005</name>
</gene>
<reference evidence="2" key="1">
    <citation type="journal article" date="2020" name="bioRxiv">
        <title>Whole genome comparisons of ergot fungi reveals the divergence and evolution of species within the genus Claviceps are the result of varying mechanisms driving genome evolution and host range expansion.</title>
        <authorList>
            <person name="Wyka S.A."/>
            <person name="Mondo S.J."/>
            <person name="Liu M."/>
            <person name="Dettman J."/>
            <person name="Nalam V."/>
            <person name="Broders K.D."/>
        </authorList>
    </citation>
    <scope>NUCLEOTIDE SEQUENCE</scope>
    <source>
        <strain evidence="2">CCC 602</strain>
    </source>
</reference>
<protein>
    <submittedName>
        <fullName evidence="2">Uncharacterized protein</fullName>
    </submittedName>
</protein>
<organism evidence="2 3">
    <name type="scientific">Claviceps pusilla</name>
    <dbReference type="NCBI Taxonomy" id="123648"/>
    <lineage>
        <taxon>Eukaryota</taxon>
        <taxon>Fungi</taxon>
        <taxon>Dikarya</taxon>
        <taxon>Ascomycota</taxon>
        <taxon>Pezizomycotina</taxon>
        <taxon>Sordariomycetes</taxon>
        <taxon>Hypocreomycetidae</taxon>
        <taxon>Hypocreales</taxon>
        <taxon>Clavicipitaceae</taxon>
        <taxon>Claviceps</taxon>
    </lineage>
</organism>
<dbReference type="AlphaFoldDB" id="A0A9P7N263"/>
<feature type="region of interest" description="Disordered" evidence="1">
    <location>
        <begin position="1"/>
        <end position="24"/>
    </location>
</feature>